<sequence>MHLAATEYDRTATTLAGLTPDDWSRSTPCPAWDVRELACHMVGMATMVTTPWETARQQRKAAKDARTAGTDPLTALTALQVSERADWSPERVVEAARKVGPRAARGRRLMPSFIRRRDLGQPQRINGRDEAWSLGYLSDVILTRDPWMHRMDIALATGTTPYLTEDHDGVIVADVVEEWATRHSAPYDLTLTGAAGGHWSRGEGGEVISMDAVDFCRAVSGRGDAPGLLSVQVPF</sequence>
<evidence type="ECO:0000313" key="3">
    <source>
        <dbReference type="Proteomes" id="UP000245507"/>
    </source>
</evidence>
<dbReference type="GO" id="GO:0046872">
    <property type="term" value="F:metal ion binding"/>
    <property type="evidence" value="ECO:0007669"/>
    <property type="project" value="InterPro"/>
</dbReference>
<proteinExistence type="predicted"/>
<dbReference type="Proteomes" id="UP000245507">
    <property type="component" value="Unassembled WGS sequence"/>
</dbReference>
<dbReference type="Pfam" id="PF11716">
    <property type="entry name" value="MDMPI_N"/>
    <property type="match status" value="1"/>
</dbReference>
<organism evidence="2 3">
    <name type="scientific">Nocardioides silvaticus</name>
    <dbReference type="NCBI Taxonomy" id="2201891"/>
    <lineage>
        <taxon>Bacteria</taxon>
        <taxon>Bacillati</taxon>
        <taxon>Actinomycetota</taxon>
        <taxon>Actinomycetes</taxon>
        <taxon>Propionibacteriales</taxon>
        <taxon>Nocardioidaceae</taxon>
        <taxon>Nocardioides</taxon>
    </lineage>
</organism>
<reference evidence="2 3" key="1">
    <citation type="submission" date="2018-05" db="EMBL/GenBank/DDBJ databases">
        <title>Nocardioides silvaticus genome.</title>
        <authorList>
            <person name="Li C."/>
            <person name="Wang G."/>
        </authorList>
    </citation>
    <scope>NUCLEOTIDE SEQUENCE [LARGE SCALE GENOMIC DNA]</scope>
    <source>
        <strain evidence="2 3">CCTCC AB 2018079</strain>
    </source>
</reference>
<dbReference type="Gene3D" id="1.20.120.450">
    <property type="entry name" value="dinb family like domain"/>
    <property type="match status" value="1"/>
</dbReference>
<accession>A0A316TED7</accession>
<dbReference type="EMBL" id="QGDD01000004">
    <property type="protein sequence ID" value="PWN02833.1"/>
    <property type="molecule type" value="Genomic_DNA"/>
</dbReference>
<dbReference type="NCBIfam" id="TIGR03083">
    <property type="entry name" value="maleylpyruvate isomerase family mycothiol-dependent enzyme"/>
    <property type="match status" value="1"/>
</dbReference>
<protein>
    <recommendedName>
        <fullName evidence="1">Mycothiol-dependent maleylpyruvate isomerase metal-binding domain-containing protein</fullName>
    </recommendedName>
</protein>
<evidence type="ECO:0000313" key="2">
    <source>
        <dbReference type="EMBL" id="PWN02833.1"/>
    </source>
</evidence>
<feature type="domain" description="Mycothiol-dependent maleylpyruvate isomerase metal-binding" evidence="1">
    <location>
        <begin position="6"/>
        <end position="154"/>
    </location>
</feature>
<dbReference type="SUPFAM" id="SSF109854">
    <property type="entry name" value="DinB/YfiT-like putative metalloenzymes"/>
    <property type="match status" value="1"/>
</dbReference>
<dbReference type="InterPro" id="IPR017517">
    <property type="entry name" value="Maleyloyr_isom"/>
</dbReference>
<dbReference type="InterPro" id="IPR034660">
    <property type="entry name" value="DinB/YfiT-like"/>
</dbReference>
<comment type="caution">
    <text evidence="2">The sequence shown here is derived from an EMBL/GenBank/DDBJ whole genome shotgun (WGS) entry which is preliminary data.</text>
</comment>
<name>A0A316TED7_9ACTN</name>
<dbReference type="AlphaFoldDB" id="A0A316TED7"/>
<keyword evidence="3" id="KW-1185">Reference proteome</keyword>
<gene>
    <name evidence="2" type="ORF">DJ010_10500</name>
</gene>
<evidence type="ECO:0000259" key="1">
    <source>
        <dbReference type="Pfam" id="PF11716"/>
    </source>
</evidence>
<dbReference type="InterPro" id="IPR024344">
    <property type="entry name" value="MDMPI_metal-binding"/>
</dbReference>